<organism evidence="5 6">
    <name type="scientific">Dyadobacter subterraneus</name>
    <dbReference type="NCBI Taxonomy" id="2773304"/>
    <lineage>
        <taxon>Bacteria</taxon>
        <taxon>Pseudomonadati</taxon>
        <taxon>Bacteroidota</taxon>
        <taxon>Cytophagia</taxon>
        <taxon>Cytophagales</taxon>
        <taxon>Spirosomataceae</taxon>
        <taxon>Dyadobacter</taxon>
    </lineage>
</organism>
<comment type="caution">
    <text evidence="5">The sequence shown here is derived from an EMBL/GenBank/DDBJ whole genome shotgun (WGS) entry which is preliminary data.</text>
</comment>
<reference evidence="6" key="1">
    <citation type="submission" date="2023-07" db="EMBL/GenBank/DDBJ databases">
        <title>Dyadobacter sp. nov 'subterranea' isolated from contaminted grondwater.</title>
        <authorList>
            <person name="Szabo I."/>
            <person name="Al-Omari J."/>
            <person name="Szerdahelyi S.G."/>
            <person name="Rado J."/>
        </authorList>
    </citation>
    <scope>NUCLEOTIDE SEQUENCE [LARGE SCALE GENOMIC DNA]</scope>
    <source>
        <strain evidence="6">UP-52</strain>
    </source>
</reference>
<dbReference type="Gene3D" id="2.60.120.10">
    <property type="entry name" value="Jelly Rolls"/>
    <property type="match status" value="2"/>
</dbReference>
<dbReference type="Pfam" id="PF02678">
    <property type="entry name" value="Pirin"/>
    <property type="match status" value="1"/>
</dbReference>
<gene>
    <name evidence="5" type="ORF">IEE83_31750</name>
</gene>
<dbReference type="InterPro" id="IPR011051">
    <property type="entry name" value="RmlC_Cupin_sf"/>
</dbReference>
<comment type="similarity">
    <text evidence="1 2">Belongs to the pirin family.</text>
</comment>
<dbReference type="PANTHER" id="PTHR43212">
    <property type="entry name" value="QUERCETIN 2,3-DIOXYGENASE"/>
    <property type="match status" value="1"/>
</dbReference>
<sequence length="238" mass="27051">MITQTEGQIYLAGQRGCSQLSWFRSFHTFNFGLYQDHNREPFGNLKVLNDDTLAAGKSFKMQLAENTEMILLPVVGAVEYTNSLGETGILEAGQMQIFSAAEGMEYEISNPYEKELINFIQIFLKNNQYPFVPKVQEINIDLENRNQLFPLFSPGQNGLTTHQETFGFIGKYSGRKEDLYHLKNPENGIFVFIIEGAFEVQNRLMETRDGLSLRNLDELEFEALSNDAIILILEVSGV</sequence>
<proteinExistence type="inferred from homology"/>
<dbReference type="InterPro" id="IPR014710">
    <property type="entry name" value="RmlC-like_jellyroll"/>
</dbReference>
<feature type="domain" description="Pirin N-terminal" evidence="3">
    <location>
        <begin position="15"/>
        <end position="123"/>
    </location>
</feature>
<evidence type="ECO:0000313" key="6">
    <source>
        <dbReference type="Proteomes" id="UP000634134"/>
    </source>
</evidence>
<protein>
    <submittedName>
        <fullName evidence="5">Pirin family protein</fullName>
    </submittedName>
</protein>
<dbReference type="Proteomes" id="UP000634134">
    <property type="component" value="Unassembled WGS sequence"/>
</dbReference>
<dbReference type="EMBL" id="JACYGY010000002">
    <property type="protein sequence ID" value="MBE9466464.1"/>
    <property type="molecule type" value="Genomic_DNA"/>
</dbReference>
<keyword evidence="6" id="KW-1185">Reference proteome</keyword>
<dbReference type="InterPro" id="IPR003829">
    <property type="entry name" value="Pirin_N_dom"/>
</dbReference>
<evidence type="ECO:0000256" key="1">
    <source>
        <dbReference type="ARBA" id="ARBA00008416"/>
    </source>
</evidence>
<evidence type="ECO:0000259" key="4">
    <source>
        <dbReference type="Pfam" id="PF17954"/>
    </source>
</evidence>
<evidence type="ECO:0000313" key="5">
    <source>
        <dbReference type="EMBL" id="MBE9466464.1"/>
    </source>
</evidence>
<accession>A0ABR9WMZ5</accession>
<dbReference type="PANTHER" id="PTHR43212:SF3">
    <property type="entry name" value="QUERCETIN 2,3-DIOXYGENASE"/>
    <property type="match status" value="1"/>
</dbReference>
<dbReference type="SUPFAM" id="SSF51182">
    <property type="entry name" value="RmlC-like cupins"/>
    <property type="match status" value="1"/>
</dbReference>
<evidence type="ECO:0000256" key="2">
    <source>
        <dbReference type="RuleBase" id="RU003457"/>
    </source>
</evidence>
<dbReference type="InterPro" id="IPR012093">
    <property type="entry name" value="Pirin"/>
</dbReference>
<dbReference type="Pfam" id="PF17954">
    <property type="entry name" value="Pirin_C_2"/>
    <property type="match status" value="1"/>
</dbReference>
<feature type="domain" description="Quercetin 2,3-dioxygenase C-terminal cupin" evidence="4">
    <location>
        <begin position="156"/>
        <end position="234"/>
    </location>
</feature>
<name>A0ABR9WMZ5_9BACT</name>
<dbReference type="InterPro" id="IPR041602">
    <property type="entry name" value="Quercetinase_C"/>
</dbReference>
<evidence type="ECO:0000259" key="3">
    <source>
        <dbReference type="Pfam" id="PF02678"/>
    </source>
</evidence>